<dbReference type="EMBL" id="CP014862">
    <property type="protein sequence ID" value="ASJ03595.1"/>
    <property type="molecule type" value="Genomic_DNA"/>
</dbReference>
<evidence type="ECO:0000313" key="3">
    <source>
        <dbReference type="Proteomes" id="UP000250179"/>
    </source>
</evidence>
<evidence type="ECO:0000313" key="2">
    <source>
        <dbReference type="EMBL" id="ASJ03595.1"/>
    </source>
</evidence>
<protein>
    <submittedName>
        <fullName evidence="2">Uncharacterized protein</fullName>
    </submittedName>
</protein>
<organism evidence="2 3">
    <name type="scientific">Thermococcus profundus</name>
    <dbReference type="NCBI Taxonomy" id="49899"/>
    <lineage>
        <taxon>Archaea</taxon>
        <taxon>Methanobacteriati</taxon>
        <taxon>Methanobacteriota</taxon>
        <taxon>Thermococci</taxon>
        <taxon>Thermococcales</taxon>
        <taxon>Thermococcaceae</taxon>
        <taxon>Thermococcus</taxon>
    </lineage>
</organism>
<keyword evidence="1" id="KW-0812">Transmembrane</keyword>
<feature type="transmembrane region" description="Helical" evidence="1">
    <location>
        <begin position="151"/>
        <end position="169"/>
    </location>
</feature>
<feature type="transmembrane region" description="Helical" evidence="1">
    <location>
        <begin position="123"/>
        <end position="139"/>
    </location>
</feature>
<gene>
    <name evidence="2" type="ORF">A3L09_10165</name>
</gene>
<feature type="transmembrane region" description="Helical" evidence="1">
    <location>
        <begin position="57"/>
        <end position="79"/>
    </location>
</feature>
<feature type="transmembrane region" description="Helical" evidence="1">
    <location>
        <begin position="91"/>
        <end position="117"/>
    </location>
</feature>
<reference evidence="2 3" key="1">
    <citation type="submission" date="2016-03" db="EMBL/GenBank/DDBJ databases">
        <title>Complete genome sequence of Thermococcus profundus strain DT5432.</title>
        <authorList>
            <person name="Oger P.M."/>
        </authorList>
    </citation>
    <scope>NUCLEOTIDE SEQUENCE [LARGE SCALE GENOMIC DNA]</scope>
    <source>
        <strain evidence="2 3">DT 5432</strain>
    </source>
</reference>
<dbReference type="OrthoDB" id="102649at2157"/>
<keyword evidence="1" id="KW-1133">Transmembrane helix</keyword>
<dbReference type="Proteomes" id="UP000250179">
    <property type="component" value="Chromosome"/>
</dbReference>
<dbReference type="KEGG" id="tprf:A3L09_10165"/>
<accession>A0A2Z2MFU8</accession>
<dbReference type="RefSeq" id="WP_088858852.1">
    <property type="nucleotide sequence ID" value="NZ_CP014862.1"/>
</dbReference>
<proteinExistence type="predicted"/>
<name>A0A2Z2MFU8_THEPR</name>
<dbReference type="GeneID" id="33320783"/>
<sequence length="188" mass="20507">MIGIAASLALAVYLRSYVPLIGVAVWLLSRRNRDLGLLAYSVYALYIANFLRVDTIYLYIPLVEALAVASSALLLLEDVLRGGTRRDRVEFVLSVLVLGGAVSPELLVAGAVLYLALKLRLDYVSVIVSTALLVFLLLFQESLDINGGASLQVGVVSAFGVFLLLYSLTRINIKKVKMFNLDSKQRIG</sequence>
<dbReference type="AlphaFoldDB" id="A0A2Z2MFU8"/>
<keyword evidence="1" id="KW-0472">Membrane</keyword>
<evidence type="ECO:0000256" key="1">
    <source>
        <dbReference type="SAM" id="Phobius"/>
    </source>
</evidence>
<keyword evidence="3" id="KW-1185">Reference proteome</keyword>
<feature type="transmembrane region" description="Helical" evidence="1">
    <location>
        <begin position="6"/>
        <end position="28"/>
    </location>
</feature>